<feature type="non-terminal residue" evidence="2">
    <location>
        <position position="58"/>
    </location>
</feature>
<feature type="signal peptide" evidence="1">
    <location>
        <begin position="1"/>
        <end position="22"/>
    </location>
</feature>
<comment type="caution">
    <text evidence="2">The sequence shown here is derived from an EMBL/GenBank/DDBJ whole genome shotgun (WGS) entry which is preliminary data.</text>
</comment>
<evidence type="ECO:0000313" key="2">
    <source>
        <dbReference type="EMBL" id="KAG8044502.1"/>
    </source>
</evidence>
<gene>
    <name evidence="2" type="ORF">GUJ93_ZPchr1327g2807</name>
</gene>
<organism evidence="2 3">
    <name type="scientific">Zizania palustris</name>
    <name type="common">Northern wild rice</name>
    <dbReference type="NCBI Taxonomy" id="103762"/>
    <lineage>
        <taxon>Eukaryota</taxon>
        <taxon>Viridiplantae</taxon>
        <taxon>Streptophyta</taxon>
        <taxon>Embryophyta</taxon>
        <taxon>Tracheophyta</taxon>
        <taxon>Spermatophyta</taxon>
        <taxon>Magnoliopsida</taxon>
        <taxon>Liliopsida</taxon>
        <taxon>Poales</taxon>
        <taxon>Poaceae</taxon>
        <taxon>BOP clade</taxon>
        <taxon>Oryzoideae</taxon>
        <taxon>Oryzeae</taxon>
        <taxon>Zizaniinae</taxon>
        <taxon>Zizania</taxon>
    </lineage>
</organism>
<name>A0A8J5R8J5_ZIZPA</name>
<dbReference type="AlphaFoldDB" id="A0A8J5R8J5"/>
<evidence type="ECO:0000256" key="1">
    <source>
        <dbReference type="SAM" id="SignalP"/>
    </source>
</evidence>
<feature type="chain" id="PRO_5035290466" evidence="1">
    <location>
        <begin position="23"/>
        <end position="58"/>
    </location>
</feature>
<sequence>MWLVSPAARLVARWCLRPLASSRDWCLLLLAICSRRPVAVLICSGCAPYGCSPCEDPD</sequence>
<reference evidence="2" key="2">
    <citation type="submission" date="2021-02" db="EMBL/GenBank/DDBJ databases">
        <authorList>
            <person name="Kimball J.A."/>
            <person name="Haas M.W."/>
            <person name="Macchietto M."/>
            <person name="Kono T."/>
            <person name="Duquette J."/>
            <person name="Shao M."/>
        </authorList>
    </citation>
    <scope>NUCLEOTIDE SEQUENCE</scope>
    <source>
        <tissue evidence="2">Fresh leaf tissue</tissue>
    </source>
</reference>
<keyword evidence="3" id="KW-1185">Reference proteome</keyword>
<proteinExistence type="predicted"/>
<evidence type="ECO:0000313" key="3">
    <source>
        <dbReference type="Proteomes" id="UP000729402"/>
    </source>
</evidence>
<dbReference type="Proteomes" id="UP000729402">
    <property type="component" value="Unassembled WGS sequence"/>
</dbReference>
<accession>A0A8J5R8J5</accession>
<reference evidence="2" key="1">
    <citation type="journal article" date="2021" name="bioRxiv">
        <title>Whole Genome Assembly and Annotation of Northern Wild Rice, Zizania palustris L., Supports a Whole Genome Duplication in the Zizania Genus.</title>
        <authorList>
            <person name="Haas M."/>
            <person name="Kono T."/>
            <person name="Macchietto M."/>
            <person name="Millas R."/>
            <person name="McGilp L."/>
            <person name="Shao M."/>
            <person name="Duquette J."/>
            <person name="Hirsch C.N."/>
            <person name="Kimball J."/>
        </authorList>
    </citation>
    <scope>NUCLEOTIDE SEQUENCE</scope>
    <source>
        <tissue evidence="2">Fresh leaf tissue</tissue>
    </source>
</reference>
<protein>
    <submittedName>
        <fullName evidence="2">Uncharacterized protein</fullName>
    </submittedName>
</protein>
<dbReference type="EMBL" id="JAAALK010000572">
    <property type="protein sequence ID" value="KAG8044502.1"/>
    <property type="molecule type" value="Genomic_DNA"/>
</dbReference>
<keyword evidence="1" id="KW-0732">Signal</keyword>